<dbReference type="AlphaFoldDB" id="A0A7G9QAN7"/>
<evidence type="ECO:0000259" key="1">
    <source>
        <dbReference type="PROSITE" id="PS50022"/>
    </source>
</evidence>
<keyword evidence="3" id="KW-1185">Reference proteome</keyword>
<name>A0A7G9QAN7_9SPHI</name>
<sequence length="515" mass="57412">MKKLFVILLSVAVMSCKKQPATTEIIKPEEVKNQAASAYKLTVVYFVPSDMKVNPDYKRRITEYLRYEQNYTTEWMKKWGYGEKTFGLATDAAGDVEINIVNGKNPTASYPYNGGSAPMSVEINDWLAAHPDKKKSEHVFILTAVNEFGKQQAPYYGTGNWAYAIDFPYMEIANMNKQGDIKEQSLWIGGNFHEMLHGLGLPHNGGLISNNTLYGTNIMTGNGGGFVTGKSYLDSWDCALLSIGQTFSAVTRTDWYQPAGARVTKLNAAFDQASQSIIISGRYKSNKKVMYIGFTNDAKRSEEDADYDSEHWVTKPIGTDSFYVKMPLAEIKDKGDFRNDVHISFLHENGTKEDNTYSYQMVAGKPDVQFGDLPAYNRASWKVLDFSSQETVNENGAALNLIDGDVSTVWVSKWGGEGSVLPQYFTIDMGSILAVNRFTFMQRNGGSKLKTVQLSVSNDNTSWENIGTYELLGTAGPNHVKLPVIKSFRYFKVMVTKSNDGTPFATCSEVSTYKD</sequence>
<evidence type="ECO:0000313" key="2">
    <source>
        <dbReference type="EMBL" id="QNN40412.1"/>
    </source>
</evidence>
<dbReference type="Gene3D" id="2.60.120.260">
    <property type="entry name" value="Galactose-binding domain-like"/>
    <property type="match status" value="1"/>
</dbReference>
<dbReference type="KEGG" id="proe:H9L23_14780"/>
<dbReference type="EMBL" id="CP060723">
    <property type="protein sequence ID" value="QNN40412.1"/>
    <property type="molecule type" value="Genomic_DNA"/>
</dbReference>
<dbReference type="SUPFAM" id="SSF49785">
    <property type="entry name" value="Galactose-binding domain-like"/>
    <property type="match status" value="1"/>
</dbReference>
<evidence type="ECO:0000313" key="3">
    <source>
        <dbReference type="Proteomes" id="UP000515806"/>
    </source>
</evidence>
<gene>
    <name evidence="2" type="ORF">H9L23_14780</name>
</gene>
<accession>A0A7G9QAN7</accession>
<dbReference type="Pfam" id="PF00754">
    <property type="entry name" value="F5_F8_type_C"/>
    <property type="match status" value="1"/>
</dbReference>
<reference evidence="2 3" key="1">
    <citation type="submission" date="2020-08" db="EMBL/GenBank/DDBJ databases">
        <title>Genome sequence of Pedobacter roseus KACC 11594T.</title>
        <authorList>
            <person name="Hyun D.-W."/>
            <person name="Bae J.-W."/>
        </authorList>
    </citation>
    <scope>NUCLEOTIDE SEQUENCE [LARGE SCALE GENOMIC DNA]</scope>
    <source>
        <strain evidence="2 3">KACC 11594</strain>
    </source>
</reference>
<dbReference type="RefSeq" id="WP_187591137.1">
    <property type="nucleotide sequence ID" value="NZ_CP060723.1"/>
</dbReference>
<feature type="domain" description="F5/8 type C" evidence="1">
    <location>
        <begin position="363"/>
        <end position="466"/>
    </location>
</feature>
<dbReference type="PROSITE" id="PS51257">
    <property type="entry name" value="PROKAR_LIPOPROTEIN"/>
    <property type="match status" value="1"/>
</dbReference>
<dbReference type="Proteomes" id="UP000515806">
    <property type="component" value="Chromosome"/>
</dbReference>
<dbReference type="InterPro" id="IPR008979">
    <property type="entry name" value="Galactose-bd-like_sf"/>
</dbReference>
<dbReference type="PROSITE" id="PS50022">
    <property type="entry name" value="FA58C_3"/>
    <property type="match status" value="1"/>
</dbReference>
<dbReference type="InterPro" id="IPR000421">
    <property type="entry name" value="FA58C"/>
</dbReference>
<organism evidence="2 3">
    <name type="scientific">Pedobacter roseus</name>
    <dbReference type="NCBI Taxonomy" id="336820"/>
    <lineage>
        <taxon>Bacteria</taxon>
        <taxon>Pseudomonadati</taxon>
        <taxon>Bacteroidota</taxon>
        <taxon>Sphingobacteriia</taxon>
        <taxon>Sphingobacteriales</taxon>
        <taxon>Sphingobacteriaceae</taxon>
        <taxon>Pedobacter</taxon>
    </lineage>
</organism>
<protein>
    <submittedName>
        <fullName evidence="2">Discoidin domain-containing protein</fullName>
    </submittedName>
</protein>
<proteinExistence type="predicted"/>